<reference evidence="3" key="1">
    <citation type="submission" date="2017-02" db="UniProtKB">
        <authorList>
            <consortium name="WormBaseParasite"/>
        </authorList>
    </citation>
    <scope>IDENTIFICATION</scope>
</reference>
<dbReference type="Proteomes" id="UP000268014">
    <property type="component" value="Unassembled WGS sequence"/>
</dbReference>
<dbReference type="WBParaSite" id="HPLM_0000547501-mRNA-1">
    <property type="protein sequence ID" value="HPLM_0000547501-mRNA-1"/>
    <property type="gene ID" value="HPLM_0000547501"/>
</dbReference>
<dbReference type="EMBL" id="UZAF01016342">
    <property type="protein sequence ID" value="VDO26096.1"/>
    <property type="molecule type" value="Genomic_DNA"/>
</dbReference>
<name>A0A0N4W631_HAEPC</name>
<organism evidence="3">
    <name type="scientific">Haemonchus placei</name>
    <name type="common">Barber's pole worm</name>
    <dbReference type="NCBI Taxonomy" id="6290"/>
    <lineage>
        <taxon>Eukaryota</taxon>
        <taxon>Metazoa</taxon>
        <taxon>Ecdysozoa</taxon>
        <taxon>Nematoda</taxon>
        <taxon>Chromadorea</taxon>
        <taxon>Rhabditida</taxon>
        <taxon>Rhabditina</taxon>
        <taxon>Rhabditomorpha</taxon>
        <taxon>Strongyloidea</taxon>
        <taxon>Trichostrongylidae</taxon>
        <taxon>Haemonchus</taxon>
    </lineage>
</organism>
<reference evidence="1 2" key="2">
    <citation type="submission" date="2018-11" db="EMBL/GenBank/DDBJ databases">
        <authorList>
            <consortium name="Pathogen Informatics"/>
        </authorList>
    </citation>
    <scope>NUCLEOTIDE SEQUENCE [LARGE SCALE GENOMIC DNA]</scope>
    <source>
        <strain evidence="1 2">MHpl1</strain>
    </source>
</reference>
<dbReference type="OMA" id="STSHWRR"/>
<dbReference type="AlphaFoldDB" id="A0A0N4W631"/>
<accession>A0A0N4W631</accession>
<dbReference type="OrthoDB" id="5806422at2759"/>
<evidence type="ECO:0000313" key="3">
    <source>
        <dbReference type="WBParaSite" id="HPLM_0000547501-mRNA-1"/>
    </source>
</evidence>
<evidence type="ECO:0000313" key="2">
    <source>
        <dbReference type="Proteomes" id="UP000268014"/>
    </source>
</evidence>
<sequence length="164" mass="18938">MLVALSDKIPKEVSDAVDEDKRSRSFVISGLEEASPQMRPSERQIDLEGKVRDVLDCLNVECRPVEIYRLGKPATDRPRLVKIVLPSKSHWRTAFKNAKNLKFSSQLKSVFVRRSMTQEERSRDYELRQQAKDRNRGKDKREWVVFRGGLKHITELSNKGQGNA</sequence>
<dbReference type="STRING" id="6290.A0A0N4W631"/>
<protein>
    <submittedName>
        <fullName evidence="1 3">Uncharacterized protein</fullName>
    </submittedName>
</protein>
<gene>
    <name evidence="1" type="ORF">HPLM_LOCUS5467</name>
</gene>
<keyword evidence="2" id="KW-1185">Reference proteome</keyword>
<evidence type="ECO:0000313" key="1">
    <source>
        <dbReference type="EMBL" id="VDO26096.1"/>
    </source>
</evidence>
<proteinExistence type="predicted"/>